<keyword evidence="1" id="KW-0378">Hydrolase</keyword>
<organism evidence="1 2">
    <name type="scientific">Pseudoflavonifractor capillosus</name>
    <dbReference type="NCBI Taxonomy" id="106588"/>
    <lineage>
        <taxon>Bacteria</taxon>
        <taxon>Bacillati</taxon>
        <taxon>Bacillota</taxon>
        <taxon>Clostridia</taxon>
        <taxon>Eubacteriales</taxon>
        <taxon>Oscillospiraceae</taxon>
        <taxon>Pseudoflavonifractor</taxon>
    </lineage>
</organism>
<dbReference type="Gene3D" id="3.30.1240.10">
    <property type="match status" value="1"/>
</dbReference>
<dbReference type="EMBL" id="DYUC01000076">
    <property type="protein sequence ID" value="HJG86863.1"/>
    <property type="molecule type" value="Genomic_DNA"/>
</dbReference>
<protein>
    <submittedName>
        <fullName evidence="1">HAD family hydrolase</fullName>
    </submittedName>
</protein>
<dbReference type="PROSITE" id="PS01228">
    <property type="entry name" value="COF_1"/>
    <property type="match status" value="1"/>
</dbReference>
<evidence type="ECO:0000313" key="2">
    <source>
        <dbReference type="Proteomes" id="UP000760668"/>
    </source>
</evidence>
<dbReference type="Gene3D" id="3.40.50.1000">
    <property type="entry name" value="HAD superfamily/HAD-like"/>
    <property type="match status" value="1"/>
</dbReference>
<dbReference type="InterPro" id="IPR036412">
    <property type="entry name" value="HAD-like_sf"/>
</dbReference>
<dbReference type="CDD" id="cd07516">
    <property type="entry name" value="HAD_Pase"/>
    <property type="match status" value="1"/>
</dbReference>
<proteinExistence type="predicted"/>
<evidence type="ECO:0000313" key="1">
    <source>
        <dbReference type="EMBL" id="HJG86863.1"/>
    </source>
</evidence>
<dbReference type="RefSeq" id="WP_304247991.1">
    <property type="nucleotide sequence ID" value="NZ_DYUC01000076.1"/>
</dbReference>
<dbReference type="SFLD" id="SFLDG01140">
    <property type="entry name" value="C2.B:_Phosphomannomutase_and_P"/>
    <property type="match status" value="1"/>
</dbReference>
<dbReference type="Pfam" id="PF08282">
    <property type="entry name" value="Hydrolase_3"/>
    <property type="match status" value="1"/>
</dbReference>
<sequence length="275" mass="30237">MIKLIATDMDGTLLNDDHATVSQRNVDALQRAAEQGIEVVISSGRPWSLLQDIADRVGVVRYVVASNGASVLDRQTGEWLLQVGMPKEQVLKFIEILTRYHAGFEIFCEGQDYIERRYMEMVVKEALSPEYAATFQRRVVVVDDLRPVIEEKLVEKIYVFYVEPGTREKIEEELRAAGPYESACAYSFNMEITAPGVDKGEALKVLCGKLGIDASEVMAFGDADNDLGMLSWAGWSFAMGNGTDKAKAAAKHVTGTNADSGVAQGVEQYALGQQN</sequence>
<dbReference type="NCBIfam" id="TIGR01484">
    <property type="entry name" value="HAD-SF-IIB"/>
    <property type="match status" value="1"/>
</dbReference>
<gene>
    <name evidence="1" type="ORF">K8V01_07575</name>
</gene>
<dbReference type="SFLD" id="SFLDS00003">
    <property type="entry name" value="Haloacid_Dehalogenase"/>
    <property type="match status" value="1"/>
</dbReference>
<dbReference type="PANTHER" id="PTHR10000:SF8">
    <property type="entry name" value="HAD SUPERFAMILY HYDROLASE-LIKE, TYPE 3"/>
    <property type="match status" value="1"/>
</dbReference>
<dbReference type="GO" id="GO:0016791">
    <property type="term" value="F:phosphatase activity"/>
    <property type="evidence" value="ECO:0007669"/>
    <property type="project" value="UniProtKB-ARBA"/>
</dbReference>
<comment type="caution">
    <text evidence="1">The sequence shown here is derived from an EMBL/GenBank/DDBJ whole genome shotgun (WGS) entry which is preliminary data.</text>
</comment>
<dbReference type="PANTHER" id="PTHR10000">
    <property type="entry name" value="PHOSPHOSERINE PHOSPHATASE"/>
    <property type="match status" value="1"/>
</dbReference>
<dbReference type="SFLD" id="SFLDG01144">
    <property type="entry name" value="C2.B.4:_PGP_Like"/>
    <property type="match status" value="1"/>
</dbReference>
<accession>A0A921MLR5</accession>
<name>A0A921MLR5_9FIRM</name>
<dbReference type="GO" id="GO:0005829">
    <property type="term" value="C:cytosol"/>
    <property type="evidence" value="ECO:0007669"/>
    <property type="project" value="TreeGrafter"/>
</dbReference>
<dbReference type="InterPro" id="IPR023214">
    <property type="entry name" value="HAD_sf"/>
</dbReference>
<dbReference type="SUPFAM" id="SSF56784">
    <property type="entry name" value="HAD-like"/>
    <property type="match status" value="1"/>
</dbReference>
<dbReference type="InterPro" id="IPR006379">
    <property type="entry name" value="HAD-SF_hydro_IIB"/>
</dbReference>
<reference evidence="1" key="1">
    <citation type="journal article" date="2021" name="PeerJ">
        <title>Extensive microbial diversity within the chicken gut microbiome revealed by metagenomics and culture.</title>
        <authorList>
            <person name="Gilroy R."/>
            <person name="Ravi A."/>
            <person name="Getino M."/>
            <person name="Pursley I."/>
            <person name="Horton D.L."/>
            <person name="Alikhan N.F."/>
            <person name="Baker D."/>
            <person name="Gharbi K."/>
            <person name="Hall N."/>
            <person name="Watson M."/>
            <person name="Adriaenssens E.M."/>
            <person name="Foster-Nyarko E."/>
            <person name="Jarju S."/>
            <person name="Secka A."/>
            <person name="Antonio M."/>
            <person name="Oren A."/>
            <person name="Chaudhuri R.R."/>
            <person name="La Ragione R."/>
            <person name="Hildebrand F."/>
            <person name="Pallen M.J."/>
        </authorList>
    </citation>
    <scope>NUCLEOTIDE SEQUENCE</scope>
    <source>
        <strain evidence="1">CHK179-5677</strain>
    </source>
</reference>
<dbReference type="Proteomes" id="UP000760668">
    <property type="component" value="Unassembled WGS sequence"/>
</dbReference>
<dbReference type="PROSITE" id="PS01229">
    <property type="entry name" value="COF_2"/>
    <property type="match status" value="1"/>
</dbReference>
<dbReference type="NCBIfam" id="TIGR00099">
    <property type="entry name" value="Cof-subfamily"/>
    <property type="match status" value="1"/>
</dbReference>
<reference evidence="1" key="2">
    <citation type="submission" date="2021-09" db="EMBL/GenBank/DDBJ databases">
        <authorList>
            <person name="Gilroy R."/>
        </authorList>
    </citation>
    <scope>NUCLEOTIDE SEQUENCE</scope>
    <source>
        <strain evidence="1">CHK179-5677</strain>
    </source>
</reference>
<dbReference type="AlphaFoldDB" id="A0A921MLR5"/>
<dbReference type="InterPro" id="IPR000150">
    <property type="entry name" value="Cof"/>
</dbReference>
<dbReference type="GO" id="GO:0000287">
    <property type="term" value="F:magnesium ion binding"/>
    <property type="evidence" value="ECO:0007669"/>
    <property type="project" value="TreeGrafter"/>
</dbReference>